<feature type="compositionally biased region" description="Polar residues" evidence="4">
    <location>
        <begin position="199"/>
        <end position="208"/>
    </location>
</feature>
<accession>A0ABR2VYF5</accession>
<reference evidence="6 7" key="1">
    <citation type="submission" date="2023-04" db="EMBL/GenBank/DDBJ databases">
        <title>Genome of Basidiobolus ranarum AG-B5.</title>
        <authorList>
            <person name="Stajich J.E."/>
            <person name="Carter-House D."/>
            <person name="Gryganskyi A."/>
        </authorList>
    </citation>
    <scope>NUCLEOTIDE SEQUENCE [LARGE SCALE GENOMIC DNA]</scope>
    <source>
        <strain evidence="6 7">AG-B5</strain>
    </source>
</reference>
<dbReference type="PANTHER" id="PTHR11001:SF2">
    <property type="entry name" value="MITOCHONDRIAL FISSION PROCESS PROTEIN 1"/>
    <property type="match status" value="1"/>
</dbReference>
<feature type="region of interest" description="Disordered" evidence="4">
    <location>
        <begin position="1"/>
        <end position="21"/>
    </location>
</feature>
<keyword evidence="5" id="KW-1133">Transmembrane helix</keyword>
<dbReference type="Proteomes" id="UP001479436">
    <property type="component" value="Unassembled WGS sequence"/>
</dbReference>
<evidence type="ECO:0000256" key="2">
    <source>
        <dbReference type="ARBA" id="ARBA00017835"/>
    </source>
</evidence>
<keyword evidence="5" id="KW-0472">Membrane</keyword>
<keyword evidence="7" id="KW-1185">Reference proteome</keyword>
<keyword evidence="5" id="KW-0812">Transmembrane</keyword>
<evidence type="ECO:0000256" key="3">
    <source>
        <dbReference type="ARBA" id="ARBA00029631"/>
    </source>
</evidence>
<gene>
    <name evidence="6" type="ORF">K7432_008567</name>
</gene>
<dbReference type="PANTHER" id="PTHR11001">
    <property type="entry name" value="MITOCHONDRIAL FISSION PROCESS PROTEIN 1"/>
    <property type="match status" value="1"/>
</dbReference>
<evidence type="ECO:0000313" key="7">
    <source>
        <dbReference type="Proteomes" id="UP001479436"/>
    </source>
</evidence>
<dbReference type="Pfam" id="PF10558">
    <property type="entry name" value="MTP18"/>
    <property type="match status" value="2"/>
</dbReference>
<evidence type="ECO:0000256" key="5">
    <source>
        <dbReference type="SAM" id="Phobius"/>
    </source>
</evidence>
<comment type="caution">
    <text evidence="6">The sequence shown here is derived from an EMBL/GenBank/DDBJ whole genome shotgun (WGS) entry which is preliminary data.</text>
</comment>
<evidence type="ECO:0000313" key="6">
    <source>
        <dbReference type="EMBL" id="KAK9710217.1"/>
    </source>
</evidence>
<proteinExistence type="inferred from homology"/>
<dbReference type="EMBL" id="JASJQH010007358">
    <property type="protein sequence ID" value="KAK9710217.1"/>
    <property type="molecule type" value="Genomic_DNA"/>
</dbReference>
<evidence type="ECO:0000256" key="1">
    <source>
        <dbReference type="ARBA" id="ARBA00009224"/>
    </source>
</evidence>
<feature type="region of interest" description="Disordered" evidence="4">
    <location>
        <begin position="189"/>
        <end position="215"/>
    </location>
</feature>
<protein>
    <recommendedName>
        <fullName evidence="2">Mitochondrial fission process protein 1</fullName>
    </recommendedName>
    <alternativeName>
        <fullName evidence="3">Mitochondrial 18 kDa protein</fullName>
    </alternativeName>
</protein>
<feature type="transmembrane region" description="Helical" evidence="5">
    <location>
        <begin position="148"/>
        <end position="168"/>
    </location>
</feature>
<evidence type="ECO:0000256" key="4">
    <source>
        <dbReference type="SAM" id="MobiDB-lite"/>
    </source>
</evidence>
<comment type="similarity">
    <text evidence="1">Belongs to the MTFP1 family.</text>
</comment>
<organism evidence="6 7">
    <name type="scientific">Basidiobolus ranarum</name>
    <dbReference type="NCBI Taxonomy" id="34480"/>
    <lineage>
        <taxon>Eukaryota</taxon>
        <taxon>Fungi</taxon>
        <taxon>Fungi incertae sedis</taxon>
        <taxon>Zoopagomycota</taxon>
        <taxon>Entomophthoromycotina</taxon>
        <taxon>Basidiobolomycetes</taxon>
        <taxon>Basidiobolales</taxon>
        <taxon>Basidiobolaceae</taxon>
        <taxon>Basidiobolus</taxon>
    </lineage>
</organism>
<sequence>MTKPTDSTIPPQEKPKEQPLQELKEGTVDTVESNFRYLAYASRLRTLAMAGSRYLAYTSDVGEAFRPLVNPLLVRSCYGISWAYIGFDVFYEGYKAKLAGKDNSVVGATIVKRSVFQSLASMALPAFTIHSVVRYASKMAKNIKNQKVRVWTPTILGLAVVPFLPYIFDHSVEKAVDFVFKEAEKKITGHQETPEMSPEASSNTTNILSEDKKNV</sequence>
<name>A0ABR2VYF5_9FUNG</name>
<dbReference type="InterPro" id="IPR019560">
    <property type="entry name" value="Mitochondrial_18_kDa_protein"/>
</dbReference>